<protein>
    <submittedName>
        <fullName evidence="1">Uncharacterized protein</fullName>
    </submittedName>
</protein>
<reference evidence="1" key="1">
    <citation type="submission" date="2018-07" db="EMBL/GenBank/DDBJ databases">
        <authorList>
            <consortium name="PulseNet: The National Subtyping Network for Foodborne Disease Surveillance"/>
            <person name="Tarr C.L."/>
            <person name="Trees E."/>
            <person name="Katz L.S."/>
            <person name="Carleton-Romer H.A."/>
            <person name="Stroika S."/>
            <person name="Kucerova Z."/>
            <person name="Roache K.F."/>
            <person name="Sabol A.L."/>
            <person name="Besser J."/>
            <person name="Gerner-Smidt P."/>
        </authorList>
    </citation>
    <scope>NUCLEOTIDE SEQUENCE</scope>
    <source>
        <strain evidence="1">PNUSAS001246</strain>
    </source>
</reference>
<dbReference type="AlphaFoldDB" id="A0A619AHA3"/>
<gene>
    <name evidence="1" type="ORF">ATT75_24380</name>
</gene>
<organism evidence="1">
    <name type="scientific">Salmonella enterica subsp. enterica serovar Panama</name>
    <dbReference type="NCBI Taxonomy" id="29472"/>
    <lineage>
        <taxon>Bacteria</taxon>
        <taxon>Pseudomonadati</taxon>
        <taxon>Pseudomonadota</taxon>
        <taxon>Gammaproteobacteria</taxon>
        <taxon>Enterobacterales</taxon>
        <taxon>Enterobacteriaceae</taxon>
        <taxon>Salmonella</taxon>
    </lineage>
</organism>
<comment type="caution">
    <text evidence="1">The sequence shown here is derived from an EMBL/GenBank/DDBJ whole genome shotgun (WGS) entry which is preliminary data.</text>
</comment>
<dbReference type="EMBL" id="AAKZQX010000071">
    <property type="protein sequence ID" value="ECX6035791.1"/>
    <property type="molecule type" value="Genomic_DNA"/>
</dbReference>
<evidence type="ECO:0000313" key="1">
    <source>
        <dbReference type="EMBL" id="ECX6035791.1"/>
    </source>
</evidence>
<name>A0A619AHA3_SALET</name>
<accession>A0A619AHA3</accession>
<proteinExistence type="predicted"/>
<sequence length="90" mass="10358">MRLQALPAALIRRRLLGLIRKNNSISLDGLIKKMNTMYPEEYSLDDTKFINNLFSLRESGAITWDSPSTRISTSNILTYVVENKEHTEKD</sequence>